<dbReference type="SUPFAM" id="SSF51905">
    <property type="entry name" value="FAD/NAD(P)-binding domain"/>
    <property type="match status" value="1"/>
</dbReference>
<keyword evidence="2" id="KW-0503">Monooxygenase</keyword>
<sequence>MTDLPVLSGADLPVVVIGAGPQGLAAAAHLLERGLEPLVLEAGLGPAAAVSEWGHVRLFSAWPELVDPASVRLLEPTGWTAPTSGYPTGAKWIDGYLAPLAKALDDRVRYDARVTAVSRKGRDRLVDAHRSAQPFTVHLVDAEGNESRLEARAVIDASGTWRRPNPAGADGVPALGERGAAELLSYQVPNRAEPTRYAGKHVVVVGSGDSAFNAIHELVQVAEQHPGTRVTWAIRRVVSEGTFGGGAADELPERGALGQRARKAVESGVVELVTGFRTAEIRQADNQAVLVSEDGREIAAIDTVVVLTGFRPDLSFLSEMRLDLDPTLEAPRNIAAEIDPNIHSCGSVQATGAADLAQPEPDLYLVGMKSYGRAPTFLALTGYEQVRSVVAAIAGDHEAAARVDLVLPDTGVCGGAGVFDDPESAGGGCCAPAAPSAAAAPLEVLSIGRAPVDV</sequence>
<reference evidence="2 3" key="1">
    <citation type="submission" date="2019-09" db="EMBL/GenBank/DDBJ databases">
        <title>Pimelobacter sp. isolated from Paulinella.</title>
        <authorList>
            <person name="Jeong S.E."/>
        </authorList>
    </citation>
    <scope>NUCLEOTIDE SEQUENCE [LARGE SCALE GENOMIC DNA]</scope>
    <source>
        <strain evidence="2 3">Pch-N</strain>
    </source>
</reference>
<evidence type="ECO:0000313" key="2">
    <source>
        <dbReference type="EMBL" id="KAB2810976.1"/>
    </source>
</evidence>
<dbReference type="PRINTS" id="PR00368">
    <property type="entry name" value="FADPNR"/>
</dbReference>
<name>A0A7J5DY76_NOCSI</name>
<dbReference type="Pfam" id="PF13738">
    <property type="entry name" value="Pyr_redox_3"/>
    <property type="match status" value="1"/>
</dbReference>
<keyword evidence="1" id="KW-0560">Oxidoreductase</keyword>
<dbReference type="PANTHER" id="PTHR43539:SF78">
    <property type="entry name" value="FLAVIN-CONTAINING MONOOXYGENASE"/>
    <property type="match status" value="1"/>
</dbReference>
<evidence type="ECO:0000313" key="3">
    <source>
        <dbReference type="Proteomes" id="UP000449906"/>
    </source>
</evidence>
<protein>
    <submittedName>
        <fullName evidence="2">SidA/IucD/PvdA family monooxygenase</fullName>
    </submittedName>
</protein>
<dbReference type="GO" id="GO:0004497">
    <property type="term" value="F:monooxygenase activity"/>
    <property type="evidence" value="ECO:0007669"/>
    <property type="project" value="UniProtKB-KW"/>
</dbReference>
<dbReference type="AlphaFoldDB" id="A0A7J5DY76"/>
<dbReference type="Gene3D" id="3.50.50.60">
    <property type="entry name" value="FAD/NAD(P)-binding domain"/>
    <property type="match status" value="1"/>
</dbReference>
<gene>
    <name evidence="2" type="ORF">F9L07_03285</name>
</gene>
<proteinExistence type="predicted"/>
<organism evidence="2 3">
    <name type="scientific">Nocardioides simplex</name>
    <name type="common">Arthrobacter simplex</name>
    <dbReference type="NCBI Taxonomy" id="2045"/>
    <lineage>
        <taxon>Bacteria</taxon>
        <taxon>Bacillati</taxon>
        <taxon>Actinomycetota</taxon>
        <taxon>Actinomycetes</taxon>
        <taxon>Propionibacteriales</taxon>
        <taxon>Nocardioidaceae</taxon>
        <taxon>Pimelobacter</taxon>
    </lineage>
</organism>
<dbReference type="InterPro" id="IPR050982">
    <property type="entry name" value="Auxin_biosynth/cation_transpt"/>
</dbReference>
<comment type="caution">
    <text evidence="2">The sequence shown here is derived from an EMBL/GenBank/DDBJ whole genome shotgun (WGS) entry which is preliminary data.</text>
</comment>
<dbReference type="EMBL" id="WBVM01000001">
    <property type="protein sequence ID" value="KAB2810976.1"/>
    <property type="molecule type" value="Genomic_DNA"/>
</dbReference>
<dbReference type="GO" id="GO:0050660">
    <property type="term" value="F:flavin adenine dinucleotide binding"/>
    <property type="evidence" value="ECO:0007669"/>
    <property type="project" value="TreeGrafter"/>
</dbReference>
<dbReference type="RefSeq" id="WP_151578531.1">
    <property type="nucleotide sequence ID" value="NZ_WBVM01000001.1"/>
</dbReference>
<accession>A0A7J5DY76</accession>
<dbReference type="Proteomes" id="UP000449906">
    <property type="component" value="Unassembled WGS sequence"/>
</dbReference>
<dbReference type="PANTHER" id="PTHR43539">
    <property type="entry name" value="FLAVIN-BINDING MONOOXYGENASE-LIKE PROTEIN (AFU_ORTHOLOGUE AFUA_4G09220)"/>
    <property type="match status" value="1"/>
</dbReference>
<dbReference type="PRINTS" id="PR00411">
    <property type="entry name" value="PNDRDTASEI"/>
</dbReference>
<evidence type="ECO:0000256" key="1">
    <source>
        <dbReference type="ARBA" id="ARBA00023002"/>
    </source>
</evidence>
<dbReference type="InterPro" id="IPR036188">
    <property type="entry name" value="FAD/NAD-bd_sf"/>
</dbReference>